<dbReference type="InterPro" id="IPR001841">
    <property type="entry name" value="Znf_RING"/>
</dbReference>
<evidence type="ECO:0000259" key="1">
    <source>
        <dbReference type="PROSITE" id="PS50089"/>
    </source>
</evidence>
<sequence length="295" mass="35420">MQRTIKLYYPNDNYINNKINNNKYLTININDSDQQIYYNGIIIVTNKYKNFLNNNFLYVSNYKNDYDNGISYKKLYKYIKSEKDLSDRVIVLRDPPPTNKLLRNLKCKFVIILTNNIKLEYFRIIMNGFIKIDKIINKVYDNLVRKYIINNLTNIDIQCETYYNNKFCIDNCPICFDEKKLYYTNCGHSLCNECFLKIANINNKCPICRESLESKNKNIYIRDFINKYKDDNHLIISSKNNKILNNNCIKSIDKFKNKYLDKHKYNNIIFDKKIKYNYIESLIDDTIKSRIISFV</sequence>
<protein>
    <recommendedName>
        <fullName evidence="1">RING-type domain-containing protein</fullName>
    </recommendedName>
</protein>
<dbReference type="Pfam" id="PF13923">
    <property type="entry name" value="zf-C3HC4_2"/>
    <property type="match status" value="1"/>
</dbReference>
<reference evidence="2" key="1">
    <citation type="journal article" date="2020" name="Nature">
        <title>Giant virus diversity and host interactions through global metagenomics.</title>
        <authorList>
            <person name="Schulz F."/>
            <person name="Roux S."/>
            <person name="Paez-Espino D."/>
            <person name="Jungbluth S."/>
            <person name="Walsh D.A."/>
            <person name="Denef V.J."/>
            <person name="McMahon K.D."/>
            <person name="Konstantinidis K.T."/>
            <person name="Eloe-Fadrosh E.A."/>
            <person name="Kyrpides N.C."/>
            <person name="Woyke T."/>
        </authorList>
    </citation>
    <scope>NUCLEOTIDE SEQUENCE</scope>
    <source>
        <strain evidence="2">GVMAG-M-3300025874-2</strain>
    </source>
</reference>
<organism evidence="2">
    <name type="scientific">viral metagenome</name>
    <dbReference type="NCBI Taxonomy" id="1070528"/>
    <lineage>
        <taxon>unclassified sequences</taxon>
        <taxon>metagenomes</taxon>
        <taxon>organismal metagenomes</taxon>
    </lineage>
</organism>
<feature type="domain" description="RING-type" evidence="1">
    <location>
        <begin position="172"/>
        <end position="209"/>
    </location>
</feature>
<dbReference type="AlphaFoldDB" id="A0A6C0J7E5"/>
<dbReference type="EMBL" id="MN740346">
    <property type="protein sequence ID" value="QHU01665.1"/>
    <property type="molecule type" value="Genomic_DNA"/>
</dbReference>
<evidence type="ECO:0000313" key="2">
    <source>
        <dbReference type="EMBL" id="QHU01665.1"/>
    </source>
</evidence>
<dbReference type="Gene3D" id="3.30.40.10">
    <property type="entry name" value="Zinc/RING finger domain, C3HC4 (zinc finger)"/>
    <property type="match status" value="1"/>
</dbReference>
<dbReference type="PROSITE" id="PS50089">
    <property type="entry name" value="ZF_RING_2"/>
    <property type="match status" value="1"/>
</dbReference>
<dbReference type="InterPro" id="IPR013083">
    <property type="entry name" value="Znf_RING/FYVE/PHD"/>
</dbReference>
<proteinExistence type="predicted"/>
<dbReference type="SMART" id="SM00184">
    <property type="entry name" value="RING"/>
    <property type="match status" value="1"/>
</dbReference>
<name>A0A6C0J7E5_9ZZZZ</name>
<accession>A0A6C0J7E5</accession>
<dbReference type="SUPFAM" id="SSF57850">
    <property type="entry name" value="RING/U-box"/>
    <property type="match status" value="1"/>
</dbReference>